<reference evidence="1" key="1">
    <citation type="submission" date="2019-08" db="EMBL/GenBank/DDBJ databases">
        <authorList>
            <person name="Kucharzyk K."/>
            <person name="Murdoch R.W."/>
            <person name="Higgins S."/>
            <person name="Loffler F."/>
        </authorList>
    </citation>
    <scope>NUCLEOTIDE SEQUENCE</scope>
</reference>
<protein>
    <submittedName>
        <fullName evidence="1">Uncharacterized protein</fullName>
    </submittedName>
</protein>
<proteinExistence type="predicted"/>
<gene>
    <name evidence="1" type="ORF">SDC9_31913</name>
</gene>
<name>A0A644V3L6_9ZZZZ</name>
<accession>A0A644V3L6</accession>
<sequence length="78" mass="8782">MEADTPRTLYAPCALSLGTLYKLSKEVQAHSPAQRLALLFKKRATTFKKFSLRLPTDAHQISEFCTGIVEKELINTQD</sequence>
<dbReference type="AlphaFoldDB" id="A0A644V3L6"/>
<evidence type="ECO:0000313" key="1">
    <source>
        <dbReference type="EMBL" id="MPL85938.1"/>
    </source>
</evidence>
<organism evidence="1">
    <name type="scientific">bioreactor metagenome</name>
    <dbReference type="NCBI Taxonomy" id="1076179"/>
    <lineage>
        <taxon>unclassified sequences</taxon>
        <taxon>metagenomes</taxon>
        <taxon>ecological metagenomes</taxon>
    </lineage>
</organism>
<dbReference type="EMBL" id="VSSQ01000214">
    <property type="protein sequence ID" value="MPL85938.1"/>
    <property type="molecule type" value="Genomic_DNA"/>
</dbReference>
<comment type="caution">
    <text evidence="1">The sequence shown here is derived from an EMBL/GenBank/DDBJ whole genome shotgun (WGS) entry which is preliminary data.</text>
</comment>